<comment type="caution">
    <text evidence="4">The sequence shown here is derived from an EMBL/GenBank/DDBJ whole genome shotgun (WGS) entry which is preliminary data.</text>
</comment>
<dbReference type="EMBL" id="AYYX01000004">
    <property type="protein sequence ID" value="KRM89489.1"/>
    <property type="molecule type" value="Genomic_DNA"/>
</dbReference>
<dbReference type="PATRIC" id="fig|1133569.4.peg.1481"/>
<feature type="domain" description="DUF2207" evidence="2">
    <location>
        <begin position="32"/>
        <end position="216"/>
    </location>
</feature>
<evidence type="ECO:0000259" key="3">
    <source>
        <dbReference type="Pfam" id="PF20990"/>
    </source>
</evidence>
<accession>A0A0R2CCK0</accession>
<feature type="transmembrane region" description="Helical" evidence="1">
    <location>
        <begin position="264"/>
        <end position="282"/>
    </location>
</feature>
<sequence>MKRNLLQLGIGFCLGVIFLFSSPVLADPAYNIDRYQVKVALQSDGSAILTQKIKYDFLDEAHGVYYHQALNDQQKLNDISVAVKQNGQTTQLAAKSSGANDTYQTTMRSKLVRLKVFHAVDSGPATFIYRYRINHVVTNWRDTAEMNWKIIGSKWDVALHHVRIVIVLPQKNVRQLQAWTHNQTNGSTQVDRRQGKVVITTAQNPANSFIESRLLFPSKVTADNPLVKKQKRKQQVQQQEAKWAQEANLQRKQARRAKQLRLSLIWGIVAVLFAVSLLFFVADQPVKVKWPRHGQSLPHSFALPSQPAAVVQAILTNARPDTKALGAALLELAAKKQIHLLTKKQKKRFGHSQTDLQVDLLDPAILNVPIWQALFAVAGNGKSFTFSGLKKVGIQIKKAKSLIGPLSNGKNKYSSRLNSNIILMPKLNRL</sequence>
<dbReference type="eggNOG" id="COG4907">
    <property type="taxonomic scope" value="Bacteria"/>
</dbReference>
<dbReference type="STRING" id="1133569.FD21_GL001345"/>
<organism evidence="4 5">
    <name type="scientific">Liquorilactobacillus vini DSM 20605</name>
    <dbReference type="NCBI Taxonomy" id="1133569"/>
    <lineage>
        <taxon>Bacteria</taxon>
        <taxon>Bacillati</taxon>
        <taxon>Bacillota</taxon>
        <taxon>Bacilli</taxon>
        <taxon>Lactobacillales</taxon>
        <taxon>Lactobacillaceae</taxon>
        <taxon>Liquorilactobacillus</taxon>
    </lineage>
</organism>
<gene>
    <name evidence="4" type="ORF">FD21_GL001345</name>
</gene>
<dbReference type="RefSeq" id="WP_026049447.1">
    <property type="nucleotide sequence ID" value="NZ_AHYZ01000044.1"/>
</dbReference>
<dbReference type="Proteomes" id="UP000051576">
    <property type="component" value="Unassembled WGS sequence"/>
</dbReference>
<dbReference type="InterPro" id="IPR048389">
    <property type="entry name" value="YciQ-like_C"/>
</dbReference>
<evidence type="ECO:0000313" key="4">
    <source>
        <dbReference type="EMBL" id="KRM89489.1"/>
    </source>
</evidence>
<keyword evidence="1" id="KW-0472">Membrane</keyword>
<dbReference type="Pfam" id="PF20990">
    <property type="entry name" value="DUF2207_C"/>
    <property type="match status" value="1"/>
</dbReference>
<evidence type="ECO:0000259" key="2">
    <source>
        <dbReference type="Pfam" id="PF09972"/>
    </source>
</evidence>
<keyword evidence="1" id="KW-1133">Transmembrane helix</keyword>
<keyword evidence="1" id="KW-0812">Transmembrane</keyword>
<protein>
    <recommendedName>
        <fullName evidence="6">DUF2207 domain-containing protein</fullName>
    </recommendedName>
</protein>
<reference evidence="4 5" key="1">
    <citation type="journal article" date="2015" name="Genome Announc.">
        <title>Expanding the biotechnology potential of lactobacilli through comparative genomics of 213 strains and associated genera.</title>
        <authorList>
            <person name="Sun Z."/>
            <person name="Harris H.M."/>
            <person name="McCann A."/>
            <person name="Guo C."/>
            <person name="Argimon S."/>
            <person name="Zhang W."/>
            <person name="Yang X."/>
            <person name="Jeffery I.B."/>
            <person name="Cooney J.C."/>
            <person name="Kagawa T.F."/>
            <person name="Liu W."/>
            <person name="Song Y."/>
            <person name="Salvetti E."/>
            <person name="Wrobel A."/>
            <person name="Rasinkangas P."/>
            <person name="Parkhill J."/>
            <person name="Rea M.C."/>
            <person name="O'Sullivan O."/>
            <person name="Ritari J."/>
            <person name="Douillard F.P."/>
            <person name="Paul Ross R."/>
            <person name="Yang R."/>
            <person name="Briner A.E."/>
            <person name="Felis G.E."/>
            <person name="de Vos W.M."/>
            <person name="Barrangou R."/>
            <person name="Klaenhammer T.R."/>
            <person name="Caufield P.W."/>
            <person name="Cui Y."/>
            <person name="Zhang H."/>
            <person name="O'Toole P.W."/>
        </authorList>
    </citation>
    <scope>NUCLEOTIDE SEQUENCE [LARGE SCALE GENOMIC DNA]</scope>
    <source>
        <strain evidence="4 5">DSM 20605</strain>
    </source>
</reference>
<evidence type="ECO:0000256" key="1">
    <source>
        <dbReference type="SAM" id="Phobius"/>
    </source>
</evidence>
<dbReference type="OrthoDB" id="2138002at2"/>
<evidence type="ECO:0008006" key="6">
    <source>
        <dbReference type="Google" id="ProtNLM"/>
    </source>
</evidence>
<evidence type="ECO:0000313" key="5">
    <source>
        <dbReference type="Proteomes" id="UP000051576"/>
    </source>
</evidence>
<dbReference type="AlphaFoldDB" id="A0A0R2CCK0"/>
<proteinExistence type="predicted"/>
<keyword evidence="5" id="KW-1185">Reference proteome</keyword>
<name>A0A0R2CCK0_9LACO</name>
<dbReference type="Pfam" id="PF09972">
    <property type="entry name" value="DUF2207"/>
    <property type="match status" value="1"/>
</dbReference>
<feature type="domain" description="Predicted membrane protein YciQ-like C-terminal" evidence="3">
    <location>
        <begin position="299"/>
        <end position="393"/>
    </location>
</feature>
<dbReference type="InterPro" id="IPR018702">
    <property type="entry name" value="DUF2207"/>
</dbReference>